<reference evidence="2 3" key="1">
    <citation type="submission" date="2018-08" db="EMBL/GenBank/DDBJ databases">
        <title>Aphanomyces genome sequencing and annotation.</title>
        <authorList>
            <person name="Minardi D."/>
            <person name="Oidtmann B."/>
            <person name="Van Der Giezen M."/>
            <person name="Studholme D.J."/>
        </authorList>
    </citation>
    <scope>NUCLEOTIDE SEQUENCE [LARGE SCALE GENOMIC DNA]</scope>
    <source>
        <strain evidence="2 3">Da</strain>
    </source>
</reference>
<comment type="caution">
    <text evidence="2">The sequence shown here is derived from an EMBL/GenBank/DDBJ whole genome shotgun (WGS) entry which is preliminary data.</text>
</comment>
<feature type="compositionally biased region" description="Polar residues" evidence="1">
    <location>
        <begin position="76"/>
        <end position="89"/>
    </location>
</feature>
<feature type="region of interest" description="Disordered" evidence="1">
    <location>
        <begin position="75"/>
        <end position="97"/>
    </location>
</feature>
<dbReference type="EMBL" id="QUTH01001600">
    <property type="protein sequence ID" value="RHZ29944.1"/>
    <property type="molecule type" value="Genomic_DNA"/>
</dbReference>
<feature type="non-terminal residue" evidence="2">
    <location>
        <position position="1"/>
    </location>
</feature>
<dbReference type="Proteomes" id="UP000285430">
    <property type="component" value="Unassembled WGS sequence"/>
</dbReference>
<evidence type="ECO:0000313" key="2">
    <source>
        <dbReference type="EMBL" id="RHZ29944.1"/>
    </source>
</evidence>
<organism evidence="2 3">
    <name type="scientific">Aphanomyces astaci</name>
    <name type="common">Crayfish plague agent</name>
    <dbReference type="NCBI Taxonomy" id="112090"/>
    <lineage>
        <taxon>Eukaryota</taxon>
        <taxon>Sar</taxon>
        <taxon>Stramenopiles</taxon>
        <taxon>Oomycota</taxon>
        <taxon>Saprolegniomycetes</taxon>
        <taxon>Saprolegniales</taxon>
        <taxon>Verrucalvaceae</taxon>
        <taxon>Aphanomyces</taxon>
    </lineage>
</organism>
<protein>
    <submittedName>
        <fullName evidence="2">Uncharacterized protein</fullName>
    </submittedName>
</protein>
<sequence length="97" mass="10177">LPPPGDKNARLGKTSVHFLQKVVLAIAPSDVGFCVAAGGKSSPLVVGHEKSLMEFAKKVHPSALTFRVERFKDARQSISPSPATEQQPGGTAEQALG</sequence>
<accession>A0A418FII7</accession>
<dbReference type="AlphaFoldDB" id="A0A418FII7"/>
<evidence type="ECO:0000256" key="1">
    <source>
        <dbReference type="SAM" id="MobiDB-lite"/>
    </source>
</evidence>
<proteinExistence type="predicted"/>
<gene>
    <name evidence="2" type="ORF">DYB37_012623</name>
</gene>
<name>A0A418FII7_APHAT</name>
<evidence type="ECO:0000313" key="3">
    <source>
        <dbReference type="Proteomes" id="UP000285430"/>
    </source>
</evidence>